<protein>
    <submittedName>
        <fullName evidence="2">Uncharacterized protein</fullName>
    </submittedName>
</protein>
<accession>A0ABW9HWC1</accession>
<dbReference type="RefSeq" id="WP_133258248.1">
    <property type="nucleotide sequence ID" value="NZ_JBJVNI010000010.1"/>
</dbReference>
<evidence type="ECO:0000313" key="3">
    <source>
        <dbReference type="Proteomes" id="UP001631957"/>
    </source>
</evidence>
<name>A0ABW9HWC1_9ACTN</name>
<gene>
    <name evidence="2" type="ORF">ACKI18_20065</name>
</gene>
<reference evidence="2 3" key="1">
    <citation type="submission" date="2024-12" db="EMBL/GenBank/DDBJ databases">
        <title>Forecasting of Potato common scab and diversities of Pathogenic streptomyces spp. in china.</title>
        <authorList>
            <person name="Handique U."/>
            <person name="Wu J."/>
        </authorList>
    </citation>
    <scope>NUCLEOTIDE SEQUENCE [LARGE SCALE GENOMIC DNA]</scope>
    <source>
        <strain evidence="2 3">ZRIMU1530</strain>
    </source>
</reference>
<proteinExistence type="predicted"/>
<evidence type="ECO:0000256" key="1">
    <source>
        <dbReference type="SAM" id="MobiDB-lite"/>
    </source>
</evidence>
<evidence type="ECO:0000313" key="2">
    <source>
        <dbReference type="EMBL" id="MFM9610992.1"/>
    </source>
</evidence>
<dbReference type="EMBL" id="JBJVNI010000010">
    <property type="protein sequence ID" value="MFM9610992.1"/>
    <property type="molecule type" value="Genomic_DNA"/>
</dbReference>
<dbReference type="Proteomes" id="UP001631957">
    <property type="component" value="Unassembled WGS sequence"/>
</dbReference>
<organism evidence="2 3">
    <name type="scientific">Streptomyces niveiscabiei</name>
    <dbReference type="NCBI Taxonomy" id="164115"/>
    <lineage>
        <taxon>Bacteria</taxon>
        <taxon>Bacillati</taxon>
        <taxon>Actinomycetota</taxon>
        <taxon>Actinomycetes</taxon>
        <taxon>Kitasatosporales</taxon>
        <taxon>Streptomycetaceae</taxon>
        <taxon>Streptomyces</taxon>
    </lineage>
</organism>
<keyword evidence="3" id="KW-1185">Reference proteome</keyword>
<sequence length="94" mass="10100">MVGRIAPDARRPAGGADVSPGRRGLTVRRQLPDLDRHIGHIRAQLPHQPAPSADQPDANPAPTTLPHRPAGADPHPQLPLRRTPFTDHPAQPPP</sequence>
<feature type="region of interest" description="Disordered" evidence="1">
    <location>
        <begin position="1"/>
        <end position="94"/>
    </location>
</feature>
<comment type="caution">
    <text evidence="2">The sequence shown here is derived from an EMBL/GenBank/DDBJ whole genome shotgun (WGS) entry which is preliminary data.</text>
</comment>